<dbReference type="PANTHER" id="PTHR35848">
    <property type="entry name" value="OXALATE-BINDING PROTEIN"/>
    <property type="match status" value="1"/>
</dbReference>
<gene>
    <name evidence="3" type="ORF">CYR32_10365</name>
</gene>
<evidence type="ECO:0000256" key="1">
    <source>
        <dbReference type="ARBA" id="ARBA00022723"/>
    </source>
</evidence>
<evidence type="ECO:0000313" key="4">
    <source>
        <dbReference type="Proteomes" id="UP000234503"/>
    </source>
</evidence>
<dbReference type="Proteomes" id="UP000234503">
    <property type="component" value="Unassembled WGS sequence"/>
</dbReference>
<protein>
    <submittedName>
        <fullName evidence="3">Cupin domain-containing protein</fullName>
    </submittedName>
</protein>
<sequence length="137" mass="15047">MMKTESNAYLLHPADIKKYDRGGGASTTPLVTAGMGASAFITGYTEFAGGAKIPFHFHNCEESVLLVEGNAIFDIDGREFAVRPQDVTFIPAGVPHRFRNASETEPMKIMWIYGSRDATRTLVETGETRPVAAEHKR</sequence>
<evidence type="ECO:0000313" key="3">
    <source>
        <dbReference type="EMBL" id="PLR35588.1"/>
    </source>
</evidence>
<name>A0A2N5E445_9GAMM</name>
<dbReference type="OrthoDB" id="122936at2"/>
<dbReference type="PANTHER" id="PTHR35848:SF6">
    <property type="entry name" value="CUPIN TYPE-2 DOMAIN-CONTAINING PROTEIN"/>
    <property type="match status" value="1"/>
</dbReference>
<evidence type="ECO:0000259" key="2">
    <source>
        <dbReference type="Pfam" id="PF07883"/>
    </source>
</evidence>
<dbReference type="InterPro" id="IPR014710">
    <property type="entry name" value="RmlC-like_jellyroll"/>
</dbReference>
<dbReference type="InterPro" id="IPR051610">
    <property type="entry name" value="GPI/OXD"/>
</dbReference>
<keyword evidence="4" id="KW-1185">Reference proteome</keyword>
<feature type="domain" description="Cupin type-2" evidence="2">
    <location>
        <begin position="44"/>
        <end position="113"/>
    </location>
</feature>
<organism evidence="3 4">
    <name type="scientific">Chimaeribacter coloradensis</name>
    <dbReference type="NCBI Taxonomy" id="2060068"/>
    <lineage>
        <taxon>Bacteria</taxon>
        <taxon>Pseudomonadati</taxon>
        <taxon>Pseudomonadota</taxon>
        <taxon>Gammaproteobacteria</taxon>
        <taxon>Enterobacterales</taxon>
        <taxon>Yersiniaceae</taxon>
        <taxon>Chimaeribacter</taxon>
    </lineage>
</organism>
<keyword evidence="1" id="KW-0479">Metal-binding</keyword>
<dbReference type="Gene3D" id="2.60.120.10">
    <property type="entry name" value="Jelly Rolls"/>
    <property type="match status" value="1"/>
</dbReference>
<dbReference type="SUPFAM" id="SSF51182">
    <property type="entry name" value="RmlC-like cupins"/>
    <property type="match status" value="1"/>
</dbReference>
<dbReference type="GO" id="GO:0046872">
    <property type="term" value="F:metal ion binding"/>
    <property type="evidence" value="ECO:0007669"/>
    <property type="project" value="UniProtKB-KW"/>
</dbReference>
<dbReference type="RefSeq" id="WP_101824324.1">
    <property type="nucleotide sequence ID" value="NZ_PJZH01000008.1"/>
</dbReference>
<dbReference type="EMBL" id="PJZH01000008">
    <property type="protein sequence ID" value="PLR35588.1"/>
    <property type="molecule type" value="Genomic_DNA"/>
</dbReference>
<dbReference type="AlphaFoldDB" id="A0A2N5E445"/>
<comment type="caution">
    <text evidence="3">The sequence shown here is derived from an EMBL/GenBank/DDBJ whole genome shotgun (WGS) entry which is preliminary data.</text>
</comment>
<dbReference type="Pfam" id="PF07883">
    <property type="entry name" value="Cupin_2"/>
    <property type="match status" value="1"/>
</dbReference>
<proteinExistence type="predicted"/>
<reference evidence="3 4" key="1">
    <citation type="submission" date="2017-12" db="EMBL/GenBank/DDBJ databases">
        <title>Characterization of six clinical isolates of Enterochimera gen. nov., a novel genus of the Yersiniaciae family and the three species Enterochimera arupensis sp. nov., Enterochimera coloradensis sp. nov, and Enterochimera californica sp. nov.</title>
        <authorList>
            <person name="Rossi A."/>
            <person name="Fisher M."/>
        </authorList>
    </citation>
    <scope>NUCLEOTIDE SEQUENCE [LARGE SCALE GENOMIC DNA]</scope>
    <source>
        <strain evidence="4">2016-Iso4</strain>
    </source>
</reference>
<dbReference type="InterPro" id="IPR013096">
    <property type="entry name" value="Cupin_2"/>
</dbReference>
<dbReference type="InterPro" id="IPR011051">
    <property type="entry name" value="RmlC_Cupin_sf"/>
</dbReference>
<accession>A0A2N5E445</accession>